<proteinExistence type="predicted"/>
<dbReference type="SMART" id="SM00534">
    <property type="entry name" value="MUTSac"/>
    <property type="match status" value="1"/>
</dbReference>
<evidence type="ECO:0000256" key="3">
    <source>
        <dbReference type="ARBA" id="ARBA00023125"/>
    </source>
</evidence>
<dbReference type="EMBL" id="DF820460">
    <property type="protein sequence ID" value="GAK54188.1"/>
    <property type="molecule type" value="Genomic_DNA"/>
</dbReference>
<dbReference type="GO" id="GO:0030983">
    <property type="term" value="F:mismatched DNA binding"/>
    <property type="evidence" value="ECO:0007669"/>
    <property type="project" value="InterPro"/>
</dbReference>
<dbReference type="PANTHER" id="PTHR11361:SF34">
    <property type="entry name" value="DNA MISMATCH REPAIR PROTEIN MSH1, MITOCHONDRIAL"/>
    <property type="match status" value="1"/>
</dbReference>
<name>A0A081BS07_9BACT</name>
<dbReference type="InterPro" id="IPR027417">
    <property type="entry name" value="P-loop_NTPase"/>
</dbReference>
<reference evidence="5" key="1">
    <citation type="journal article" date="2015" name="PeerJ">
        <title>First genomic representation of candidate bacterial phylum KSB3 points to enhanced environmental sensing as a trigger of wastewater bulking.</title>
        <authorList>
            <person name="Sekiguchi Y."/>
            <person name="Ohashi A."/>
            <person name="Parks D.H."/>
            <person name="Yamauchi T."/>
            <person name="Tyson G.W."/>
            <person name="Hugenholtz P."/>
        </authorList>
    </citation>
    <scope>NUCLEOTIDE SEQUENCE [LARGE SCALE GENOMIC DNA]</scope>
</reference>
<dbReference type="GO" id="GO:0005524">
    <property type="term" value="F:ATP binding"/>
    <property type="evidence" value="ECO:0007669"/>
    <property type="project" value="UniProtKB-KW"/>
</dbReference>
<dbReference type="InterPro" id="IPR045076">
    <property type="entry name" value="MutS"/>
</dbReference>
<dbReference type="Gene3D" id="3.40.50.300">
    <property type="entry name" value="P-loop containing nucleotide triphosphate hydrolases"/>
    <property type="match status" value="1"/>
</dbReference>
<gene>
    <name evidence="5" type="ORF">U14_05467</name>
</gene>
<keyword evidence="3" id="KW-0238">DNA-binding</keyword>
<dbReference type="Proteomes" id="UP000030700">
    <property type="component" value="Unassembled WGS sequence"/>
</dbReference>
<feature type="domain" description="DNA mismatch repair proteins mutS family" evidence="4">
    <location>
        <begin position="322"/>
        <end position="504"/>
    </location>
</feature>
<organism evidence="5">
    <name type="scientific">Candidatus Moduliflexus flocculans</name>
    <dbReference type="NCBI Taxonomy" id="1499966"/>
    <lineage>
        <taxon>Bacteria</taxon>
        <taxon>Candidatus Moduliflexota</taxon>
        <taxon>Candidatus Moduliflexia</taxon>
        <taxon>Candidatus Moduliflexales</taxon>
        <taxon>Candidatus Moduliflexaceae</taxon>
    </lineage>
</organism>
<keyword evidence="6" id="KW-1185">Reference proteome</keyword>
<dbReference type="Pfam" id="PF00488">
    <property type="entry name" value="MutS_V"/>
    <property type="match status" value="1"/>
</dbReference>
<keyword evidence="1" id="KW-0547">Nucleotide-binding</keyword>
<evidence type="ECO:0000256" key="2">
    <source>
        <dbReference type="ARBA" id="ARBA00022840"/>
    </source>
</evidence>
<accession>A0A081BS07</accession>
<evidence type="ECO:0000313" key="5">
    <source>
        <dbReference type="EMBL" id="GAK54188.1"/>
    </source>
</evidence>
<sequence length="506" mass="58084">MKAFLMYRDRDFDLKKPLPPNGDDLIQDLELSTLFHAMALDDEFLYSVAQSAVLSSLTEPGDILYRQQIFQDCLSNEEIVRDMYALAVETIESERKNFWSILRDYPDAILSRSVDVLHMFVEMLKRLKRVADDKAKLFKSEGFTTLFSMLRRELNDDYFATINYHLRELKFRDGVLISAELEQGNKGANYILRKPHDRQGWFARMFGTKPPTYGFYISDRDESGAKALSTLRDRGVNLAANALAQSNDHILSFFTMLRTELAFYIGCLNAHAYLARLGAPTCLPLPAPVEERRHAFRGLYDVCLALTKDQKVVGNDGEADRKNLFIITGANQGGKTTFLRSIGIAQLMTQCGMFAPAEFFCVNVCNGLFTHFKREEDASMRSGKFDEELRRMNEIANQITSNSILLFNESFAATNEREGSEIARQIVCALLEKRIKVFFVTHLYEFAGGFYEKRMDDAIFLRAERQDDGSRTFKIIEGRPLQTSYGEDLYQKIFLSEEIEQQRREN</sequence>
<evidence type="ECO:0000313" key="6">
    <source>
        <dbReference type="Proteomes" id="UP000030700"/>
    </source>
</evidence>
<dbReference type="PANTHER" id="PTHR11361">
    <property type="entry name" value="DNA MISMATCH REPAIR PROTEIN MUTS FAMILY MEMBER"/>
    <property type="match status" value="1"/>
</dbReference>
<dbReference type="HOGENOM" id="CLU_036487_1_0_0"/>
<dbReference type="GO" id="GO:0140664">
    <property type="term" value="F:ATP-dependent DNA damage sensor activity"/>
    <property type="evidence" value="ECO:0007669"/>
    <property type="project" value="InterPro"/>
</dbReference>
<keyword evidence="2" id="KW-0067">ATP-binding</keyword>
<evidence type="ECO:0000256" key="1">
    <source>
        <dbReference type="ARBA" id="ARBA00022741"/>
    </source>
</evidence>
<dbReference type="GO" id="GO:0005829">
    <property type="term" value="C:cytosol"/>
    <property type="evidence" value="ECO:0007669"/>
    <property type="project" value="TreeGrafter"/>
</dbReference>
<dbReference type="AlphaFoldDB" id="A0A081BS07"/>
<protein>
    <submittedName>
        <fullName evidence="5">DNA mismatch repair protein MutS domain protein</fullName>
    </submittedName>
</protein>
<evidence type="ECO:0000259" key="4">
    <source>
        <dbReference type="SMART" id="SM00534"/>
    </source>
</evidence>
<dbReference type="InterPro" id="IPR000432">
    <property type="entry name" value="DNA_mismatch_repair_MutS_C"/>
</dbReference>
<dbReference type="GO" id="GO:0006298">
    <property type="term" value="P:mismatch repair"/>
    <property type="evidence" value="ECO:0007669"/>
    <property type="project" value="InterPro"/>
</dbReference>
<dbReference type="STRING" id="1499966.U14_05467"/>
<dbReference type="SUPFAM" id="SSF52540">
    <property type="entry name" value="P-loop containing nucleoside triphosphate hydrolases"/>
    <property type="match status" value="1"/>
</dbReference>